<dbReference type="SUPFAM" id="SSF53474">
    <property type="entry name" value="alpha/beta-Hydrolases"/>
    <property type="match status" value="1"/>
</dbReference>
<evidence type="ECO:0000259" key="2">
    <source>
        <dbReference type="Pfam" id="PF07859"/>
    </source>
</evidence>
<sequence>MNNFKKLPAQSSINEKADAYGEVALETSEAAADTVRLAYDIPFGDDPAQAIDVYAPKEGGTGLPVLVFFHGGNFTHGFKEWCGFMAPAITAFPAILVSASYRLSPEVSFRDLLRDCFAAVKKAQEVAPDFGGDPERLFVGGHSAGGQIAALLVQRDDWRDEAGLPADAIKGSFPMSANFARRLTDLETDTSLHIGPEVPDSPLELARSPLPRDIPVLVAWGGDEKPYVLEEGPQFVEALKASGVRAEGMVMEGADHFEAHLRTGDPDDPWTRRVRQIMAR</sequence>
<dbReference type="InterPro" id="IPR050300">
    <property type="entry name" value="GDXG_lipolytic_enzyme"/>
</dbReference>
<dbReference type="Pfam" id="PF07859">
    <property type="entry name" value="Abhydrolase_3"/>
    <property type="match status" value="1"/>
</dbReference>
<dbReference type="InterPro" id="IPR019826">
    <property type="entry name" value="Carboxylesterase_B_AS"/>
</dbReference>
<comment type="caution">
    <text evidence="3">The sequence shown here is derived from an EMBL/GenBank/DDBJ whole genome shotgun (WGS) entry which is preliminary data.</text>
</comment>
<gene>
    <name evidence="3" type="ORF">RM543_02850</name>
</gene>
<feature type="domain" description="Alpha/beta hydrolase fold-3" evidence="2">
    <location>
        <begin position="66"/>
        <end position="159"/>
    </location>
</feature>
<dbReference type="Gene3D" id="3.40.50.1820">
    <property type="entry name" value="alpha/beta hydrolase"/>
    <property type="match status" value="1"/>
</dbReference>
<dbReference type="InterPro" id="IPR013094">
    <property type="entry name" value="AB_hydrolase_3"/>
</dbReference>
<dbReference type="RefSeq" id="WP_311689383.1">
    <property type="nucleotide sequence ID" value="NZ_JAVRHL010000001.1"/>
</dbReference>
<keyword evidence="1 3" id="KW-0378">Hydrolase</keyword>
<dbReference type="PANTHER" id="PTHR48081:SF33">
    <property type="entry name" value="KYNURENINE FORMAMIDASE"/>
    <property type="match status" value="1"/>
</dbReference>
<dbReference type="EMBL" id="JAVRHL010000001">
    <property type="protein sequence ID" value="MDT0681610.1"/>
    <property type="molecule type" value="Genomic_DNA"/>
</dbReference>
<name>A0ABU3DD20_9RHOB</name>
<dbReference type="PANTHER" id="PTHR48081">
    <property type="entry name" value="AB HYDROLASE SUPERFAMILY PROTEIN C4A8.06C"/>
    <property type="match status" value="1"/>
</dbReference>
<reference evidence="3 4" key="1">
    <citation type="submission" date="2023-09" db="EMBL/GenBank/DDBJ databases">
        <authorList>
            <person name="Rey-Velasco X."/>
        </authorList>
    </citation>
    <scope>NUCLEOTIDE SEQUENCE [LARGE SCALE GENOMIC DNA]</scope>
    <source>
        <strain evidence="3 4">F158</strain>
    </source>
</reference>
<keyword evidence="4" id="KW-1185">Reference proteome</keyword>
<evidence type="ECO:0000256" key="1">
    <source>
        <dbReference type="ARBA" id="ARBA00022801"/>
    </source>
</evidence>
<dbReference type="PROSITE" id="PS00122">
    <property type="entry name" value="CARBOXYLESTERASE_B_1"/>
    <property type="match status" value="1"/>
</dbReference>
<evidence type="ECO:0000313" key="4">
    <source>
        <dbReference type="Proteomes" id="UP001265259"/>
    </source>
</evidence>
<proteinExistence type="predicted"/>
<protein>
    <submittedName>
        <fullName evidence="3">Alpha/beta hydrolase</fullName>
    </submittedName>
</protein>
<dbReference type="GO" id="GO:0016787">
    <property type="term" value="F:hydrolase activity"/>
    <property type="evidence" value="ECO:0007669"/>
    <property type="project" value="UniProtKB-KW"/>
</dbReference>
<evidence type="ECO:0000313" key="3">
    <source>
        <dbReference type="EMBL" id="MDT0681610.1"/>
    </source>
</evidence>
<dbReference type="Proteomes" id="UP001265259">
    <property type="component" value="Unassembled WGS sequence"/>
</dbReference>
<dbReference type="InterPro" id="IPR029058">
    <property type="entry name" value="AB_hydrolase_fold"/>
</dbReference>
<organism evidence="3 4">
    <name type="scientific">Tropicimonas omnivorans</name>
    <dbReference type="NCBI Taxonomy" id="3075590"/>
    <lineage>
        <taxon>Bacteria</taxon>
        <taxon>Pseudomonadati</taxon>
        <taxon>Pseudomonadota</taxon>
        <taxon>Alphaproteobacteria</taxon>
        <taxon>Rhodobacterales</taxon>
        <taxon>Roseobacteraceae</taxon>
        <taxon>Tropicimonas</taxon>
    </lineage>
</organism>
<accession>A0ABU3DD20</accession>